<evidence type="ECO:0000313" key="1">
    <source>
        <dbReference type="EMBL" id="ANH51710.1"/>
    </source>
</evidence>
<accession>A0A173GDL4</accession>
<reference evidence="2" key="1">
    <citation type="submission" date="2016-03" db="EMBL/GenBank/DDBJ databases">
        <authorList>
            <person name="Sharma R."/>
            <person name="Simister A.R."/>
            <person name="Berg J.A."/>
            <person name="Jensen G.L."/>
            <person name="Keele B.R."/>
            <person name="Ward M.E.H."/>
            <person name="Breakwell D.P."/>
            <person name="Hope S."/>
            <person name="Grose J.H."/>
        </authorList>
    </citation>
    <scope>NUCLEOTIDE SEQUENCE [LARGE SCALE GENOMIC DNA]</scope>
</reference>
<dbReference type="EMBL" id="KU886223">
    <property type="protein sequence ID" value="ANH51710.1"/>
    <property type="molecule type" value="Genomic_DNA"/>
</dbReference>
<gene>
    <name evidence="1" type="ORF">SIMMY50_251</name>
</gene>
<sequence length="111" mass="13224">MRVSNEIKHPTDKLFQDHGFRQVLVHHLDLLRANATKFTPPTPLEQYEERGDFRMLLLEYGVPYHMHWLTMRINNIMNPFKWDVITTDILLIDENSSLLSSIRDLYNSNKK</sequence>
<dbReference type="Proteomes" id="UP000222975">
    <property type="component" value="Segment"/>
</dbReference>
<organism evidence="1 2">
    <name type="scientific">Erwinia phage vB_EamM_Simmy50</name>
    <dbReference type="NCBI Taxonomy" id="1815988"/>
    <lineage>
        <taxon>Viruses</taxon>
        <taxon>Duplodnaviria</taxon>
        <taxon>Heunggongvirae</taxon>
        <taxon>Uroviricota</taxon>
        <taxon>Caudoviricetes</taxon>
        <taxon>Chimalliviridae</taxon>
        <taxon>Agricanvirus</taxon>
        <taxon>Agricanvirus simmy50</taxon>
    </lineage>
</organism>
<keyword evidence="2" id="KW-1185">Reference proteome</keyword>
<evidence type="ECO:0000313" key="2">
    <source>
        <dbReference type="Proteomes" id="UP000222975"/>
    </source>
</evidence>
<proteinExistence type="predicted"/>
<name>A0A173GDL4_9CAUD</name>
<protein>
    <submittedName>
        <fullName evidence="1">Uncharacterized protein</fullName>
    </submittedName>
</protein>